<evidence type="ECO:0000313" key="2">
    <source>
        <dbReference type="Proteomes" id="UP000028725"/>
    </source>
</evidence>
<name>A0A085WUX3_9BACT</name>
<gene>
    <name evidence="1" type="ORF">DB31_3616</name>
</gene>
<keyword evidence="2" id="KW-1185">Reference proteome</keyword>
<accession>A0A085WUX3</accession>
<comment type="caution">
    <text evidence="1">The sequence shown here is derived from an EMBL/GenBank/DDBJ whole genome shotgun (WGS) entry which is preliminary data.</text>
</comment>
<sequence>MAWGFGTDDLHMVDAAMLFDVESGKLLRWFAGPPRGEFRLVRDYLLTSAKGHGTSIWDIETEL</sequence>
<proteinExistence type="predicted"/>
<dbReference type="OrthoDB" id="9765809at2"/>
<evidence type="ECO:0000313" key="1">
    <source>
        <dbReference type="EMBL" id="KFE71486.1"/>
    </source>
</evidence>
<dbReference type="EMBL" id="JMCB01000002">
    <property type="protein sequence ID" value="KFE71486.1"/>
    <property type="molecule type" value="Genomic_DNA"/>
</dbReference>
<dbReference type="Proteomes" id="UP000028725">
    <property type="component" value="Unassembled WGS sequence"/>
</dbReference>
<protein>
    <submittedName>
        <fullName evidence="1">Uncharacterized protein</fullName>
    </submittedName>
</protein>
<dbReference type="STRING" id="394096.DB31_3616"/>
<dbReference type="RefSeq" id="WP_157231849.1">
    <property type="nucleotide sequence ID" value="NZ_JMCB01000002.1"/>
</dbReference>
<dbReference type="AlphaFoldDB" id="A0A085WUX3"/>
<reference evidence="1 2" key="1">
    <citation type="submission" date="2014-04" db="EMBL/GenBank/DDBJ databases">
        <title>Genome assembly of Hyalangium minutum DSM 14724.</title>
        <authorList>
            <person name="Sharma G."/>
            <person name="Subramanian S."/>
        </authorList>
    </citation>
    <scope>NUCLEOTIDE SEQUENCE [LARGE SCALE GENOMIC DNA]</scope>
    <source>
        <strain evidence="1 2">DSM 14724</strain>
    </source>
</reference>
<organism evidence="1 2">
    <name type="scientific">Hyalangium minutum</name>
    <dbReference type="NCBI Taxonomy" id="394096"/>
    <lineage>
        <taxon>Bacteria</taxon>
        <taxon>Pseudomonadati</taxon>
        <taxon>Myxococcota</taxon>
        <taxon>Myxococcia</taxon>
        <taxon>Myxococcales</taxon>
        <taxon>Cystobacterineae</taxon>
        <taxon>Archangiaceae</taxon>
        <taxon>Hyalangium</taxon>
    </lineage>
</organism>